<sequence>MKATEEFAIGLDIGGTKVLAALVSENGEVVSEIQCDTKGGGENFSHQMIFAIESLLEKENIEMNSIKGIGIATAGVINSKKKEILFASNLNLGNFPVGKVLERKFGLPVQLYNDANAAAVGEWLWGNGKGKHNLIYITVSTGIGAGIISNDSLLTGSHDSAGEFGHISINLNGPLCPCGNKGCLENYASGTAIAAIARERLETGEVNPYFSATIDKLTAVDICTAAKMGDSFSIGLLEEVGEYLGLGIINLIHLFNTEAVILGGGVMNESELILPSIRSTVHKHGIQSMVEQVKIEKASLGRYACVVGATGLFFCKVDELAALPN</sequence>
<name>A0A561D011_9BACI</name>
<dbReference type="SUPFAM" id="SSF53067">
    <property type="entry name" value="Actin-like ATPase domain"/>
    <property type="match status" value="1"/>
</dbReference>
<dbReference type="InterPro" id="IPR049874">
    <property type="entry name" value="ROK_cs"/>
</dbReference>
<protein>
    <submittedName>
        <fullName evidence="2">Glucokinase</fullName>
    </submittedName>
</protein>
<keyword evidence="2" id="KW-0808">Transferase</keyword>
<dbReference type="PROSITE" id="PS01125">
    <property type="entry name" value="ROK"/>
    <property type="match status" value="1"/>
</dbReference>
<accession>A0A561D011</accession>
<evidence type="ECO:0000313" key="3">
    <source>
        <dbReference type="Proteomes" id="UP000319671"/>
    </source>
</evidence>
<comment type="similarity">
    <text evidence="1">Belongs to the ROK (NagC/XylR) family.</text>
</comment>
<comment type="caution">
    <text evidence="2">The sequence shown here is derived from an EMBL/GenBank/DDBJ whole genome shotgun (WGS) entry which is preliminary data.</text>
</comment>
<dbReference type="RefSeq" id="WP_144567023.1">
    <property type="nucleotide sequence ID" value="NZ_VIVN01000011.1"/>
</dbReference>
<dbReference type="PANTHER" id="PTHR18964:SF149">
    <property type="entry name" value="BIFUNCTIONAL UDP-N-ACETYLGLUCOSAMINE 2-EPIMERASE_N-ACETYLMANNOSAMINE KINASE"/>
    <property type="match status" value="1"/>
</dbReference>
<dbReference type="EMBL" id="VIVN01000011">
    <property type="protein sequence ID" value="TWD96547.1"/>
    <property type="molecule type" value="Genomic_DNA"/>
</dbReference>
<reference evidence="2 3" key="1">
    <citation type="submission" date="2019-06" db="EMBL/GenBank/DDBJ databases">
        <title>Sorghum-associated microbial communities from plants grown in Nebraska, USA.</title>
        <authorList>
            <person name="Schachtman D."/>
        </authorList>
    </citation>
    <scope>NUCLEOTIDE SEQUENCE [LARGE SCALE GENOMIC DNA]</scope>
    <source>
        <strain evidence="2 3">2482</strain>
    </source>
</reference>
<evidence type="ECO:0000256" key="1">
    <source>
        <dbReference type="ARBA" id="ARBA00006479"/>
    </source>
</evidence>
<dbReference type="Gene3D" id="3.30.420.40">
    <property type="match status" value="2"/>
</dbReference>
<keyword evidence="3" id="KW-1185">Reference proteome</keyword>
<dbReference type="PANTHER" id="PTHR18964">
    <property type="entry name" value="ROK (REPRESSOR, ORF, KINASE) FAMILY"/>
    <property type="match status" value="1"/>
</dbReference>
<dbReference type="GO" id="GO:0016301">
    <property type="term" value="F:kinase activity"/>
    <property type="evidence" value="ECO:0007669"/>
    <property type="project" value="UniProtKB-KW"/>
</dbReference>
<dbReference type="AlphaFoldDB" id="A0A561D011"/>
<proteinExistence type="inferred from homology"/>
<organism evidence="2 3">
    <name type="scientific">Neobacillus bataviensis</name>
    <dbReference type="NCBI Taxonomy" id="220685"/>
    <lineage>
        <taxon>Bacteria</taxon>
        <taxon>Bacillati</taxon>
        <taxon>Bacillota</taxon>
        <taxon>Bacilli</taxon>
        <taxon>Bacillales</taxon>
        <taxon>Bacillaceae</taxon>
        <taxon>Neobacillus</taxon>
    </lineage>
</organism>
<dbReference type="InterPro" id="IPR043129">
    <property type="entry name" value="ATPase_NBD"/>
</dbReference>
<gene>
    <name evidence="2" type="ORF">FB550_111207</name>
</gene>
<keyword evidence="2" id="KW-0418">Kinase</keyword>
<evidence type="ECO:0000313" key="2">
    <source>
        <dbReference type="EMBL" id="TWD96547.1"/>
    </source>
</evidence>
<dbReference type="Proteomes" id="UP000319671">
    <property type="component" value="Unassembled WGS sequence"/>
</dbReference>
<dbReference type="Pfam" id="PF00480">
    <property type="entry name" value="ROK"/>
    <property type="match status" value="1"/>
</dbReference>
<dbReference type="InterPro" id="IPR000600">
    <property type="entry name" value="ROK"/>
</dbReference>